<dbReference type="CDD" id="cd02440">
    <property type="entry name" value="AdoMet_MTases"/>
    <property type="match status" value="1"/>
</dbReference>
<dbReference type="GO" id="GO:0032259">
    <property type="term" value="P:methylation"/>
    <property type="evidence" value="ECO:0007669"/>
    <property type="project" value="UniProtKB-KW"/>
</dbReference>
<proteinExistence type="predicted"/>
<dbReference type="GO" id="GO:0008168">
    <property type="term" value="F:methyltransferase activity"/>
    <property type="evidence" value="ECO:0007669"/>
    <property type="project" value="UniProtKB-KW"/>
</dbReference>
<dbReference type="PANTHER" id="PTHR42912">
    <property type="entry name" value="METHYLTRANSFERASE"/>
    <property type="match status" value="1"/>
</dbReference>
<dbReference type="InterPro" id="IPR041698">
    <property type="entry name" value="Methyltransf_25"/>
</dbReference>
<comment type="caution">
    <text evidence="3">The sequence shown here is derived from an EMBL/GenBank/DDBJ whole genome shotgun (WGS) entry which is preliminary data.</text>
</comment>
<dbReference type="InterPro" id="IPR029063">
    <property type="entry name" value="SAM-dependent_MTases_sf"/>
</dbReference>
<dbReference type="Proteomes" id="UP000230407">
    <property type="component" value="Unassembled WGS sequence"/>
</dbReference>
<evidence type="ECO:0000313" key="3">
    <source>
        <dbReference type="EMBL" id="PJE97450.1"/>
    </source>
</evidence>
<accession>A0A2M8LZT7</accession>
<name>A0A2M8LZT7_9ACTN</name>
<protein>
    <submittedName>
        <fullName evidence="3">Class I SAM-dependent methyltransferase</fullName>
    </submittedName>
</protein>
<organism evidence="3 4">
    <name type="scientific">Streptomyces carminius</name>
    <dbReference type="NCBI Taxonomy" id="2665496"/>
    <lineage>
        <taxon>Bacteria</taxon>
        <taxon>Bacillati</taxon>
        <taxon>Actinomycetota</taxon>
        <taxon>Actinomycetes</taxon>
        <taxon>Kitasatosporales</taxon>
        <taxon>Streptomycetaceae</taxon>
        <taxon>Streptomyces</taxon>
    </lineage>
</organism>
<feature type="domain" description="Methyltransferase" evidence="2">
    <location>
        <begin position="55"/>
        <end position="146"/>
    </location>
</feature>
<reference evidence="3 4" key="1">
    <citation type="submission" date="2017-11" db="EMBL/GenBank/DDBJ databases">
        <title>Streptomyces carmine sp. nov., a novel actinomycete isolated from Sophora alopecuroides in Xinjiang, China.</title>
        <authorList>
            <person name="Wang Y."/>
            <person name="Luo X."/>
            <person name="Wan C."/>
            <person name="Zhang L."/>
        </authorList>
    </citation>
    <scope>NUCLEOTIDE SEQUENCE [LARGE SCALE GENOMIC DNA]</scope>
    <source>
        <strain evidence="3 4">TRM SA0054</strain>
    </source>
</reference>
<evidence type="ECO:0000259" key="2">
    <source>
        <dbReference type="Pfam" id="PF13649"/>
    </source>
</evidence>
<dbReference type="InterPro" id="IPR050508">
    <property type="entry name" value="Methyltransf_Superfamily"/>
</dbReference>
<evidence type="ECO:0000256" key="1">
    <source>
        <dbReference type="SAM" id="MobiDB-lite"/>
    </source>
</evidence>
<dbReference type="Pfam" id="PF13649">
    <property type="entry name" value="Methyltransf_25"/>
    <property type="match status" value="1"/>
</dbReference>
<dbReference type="RefSeq" id="WP_100201990.1">
    <property type="nucleotide sequence ID" value="NZ_PGGW01000040.1"/>
</dbReference>
<keyword evidence="3" id="KW-0808">Transferase</keyword>
<dbReference type="Gene3D" id="3.40.50.150">
    <property type="entry name" value="Vaccinia Virus protein VP39"/>
    <property type="match status" value="1"/>
</dbReference>
<keyword evidence="4" id="KW-1185">Reference proteome</keyword>
<dbReference type="AlphaFoldDB" id="A0A2M8LZT7"/>
<sequence>MPRTSTSLPGHRSAARAPYRGGGGRSAPGAPGFTWTRYTGHGPGAELLGGPRTALELGCGGGERAAYLARAGVEVTALDSCADRIAHARHRWGGTPGVLFVRAEACDHLTRAVTTYDAVYSALGAVRRADPEELVPLAARRLNPGGTLALSRPGPARGCAHSLRWWADLLGRNGFLDTDARLLPAPAPGGTGTLLVHARLPAHRTHPTGG</sequence>
<dbReference type="SUPFAM" id="SSF53335">
    <property type="entry name" value="S-adenosyl-L-methionine-dependent methyltransferases"/>
    <property type="match status" value="1"/>
</dbReference>
<feature type="region of interest" description="Disordered" evidence="1">
    <location>
        <begin position="1"/>
        <end position="32"/>
    </location>
</feature>
<keyword evidence="3" id="KW-0489">Methyltransferase</keyword>
<dbReference type="EMBL" id="PGGW01000040">
    <property type="protein sequence ID" value="PJE97450.1"/>
    <property type="molecule type" value="Genomic_DNA"/>
</dbReference>
<gene>
    <name evidence="3" type="ORF">CUT44_12270</name>
</gene>
<evidence type="ECO:0000313" key="4">
    <source>
        <dbReference type="Proteomes" id="UP000230407"/>
    </source>
</evidence>